<dbReference type="GO" id="GO:0016020">
    <property type="term" value="C:membrane"/>
    <property type="evidence" value="ECO:0007669"/>
    <property type="project" value="UniProtKB-SubCell"/>
</dbReference>
<organism evidence="8 9">
    <name type="scientific">Ilex paraguariensis</name>
    <name type="common">yerba mate</name>
    <dbReference type="NCBI Taxonomy" id="185542"/>
    <lineage>
        <taxon>Eukaryota</taxon>
        <taxon>Viridiplantae</taxon>
        <taxon>Streptophyta</taxon>
        <taxon>Embryophyta</taxon>
        <taxon>Tracheophyta</taxon>
        <taxon>Spermatophyta</taxon>
        <taxon>Magnoliopsida</taxon>
        <taxon>eudicotyledons</taxon>
        <taxon>Gunneridae</taxon>
        <taxon>Pentapetalae</taxon>
        <taxon>asterids</taxon>
        <taxon>campanulids</taxon>
        <taxon>Aquifoliales</taxon>
        <taxon>Aquifoliaceae</taxon>
        <taxon>Ilex</taxon>
    </lineage>
</organism>
<feature type="region of interest" description="Disordered" evidence="7">
    <location>
        <begin position="1"/>
        <end position="37"/>
    </location>
</feature>
<comment type="similarity">
    <text evidence="1 6">Belongs to the copper transporter (Ctr) (TC 1.A.56) family. SLC31A subfamily.</text>
</comment>
<feature type="transmembrane region" description="Helical" evidence="6">
    <location>
        <begin position="102"/>
        <end position="123"/>
    </location>
</feature>
<evidence type="ECO:0000256" key="5">
    <source>
        <dbReference type="ARBA" id="ARBA00023136"/>
    </source>
</evidence>
<accession>A0ABC8UFJ1</accession>
<keyword evidence="9" id="KW-1185">Reference proteome</keyword>
<feature type="transmembrane region" description="Helical" evidence="6">
    <location>
        <begin position="129"/>
        <end position="150"/>
    </location>
</feature>
<keyword evidence="6" id="KW-0406">Ion transport</keyword>
<evidence type="ECO:0000256" key="3">
    <source>
        <dbReference type="ARBA" id="ARBA00022796"/>
    </source>
</evidence>
<keyword evidence="6" id="KW-0813">Transport</keyword>
<dbReference type="Proteomes" id="UP001642360">
    <property type="component" value="Unassembled WGS sequence"/>
</dbReference>
<keyword evidence="2 6" id="KW-0812">Transmembrane</keyword>
<sequence>MNPNAVTIHHNIRRSPPLTPPPPPPAGLFKAPHGGNQAHQKPNLFHMTWGKNTEVLFSGWPGSSSGMYALSLIFVFGLAVLVEMLSHWNLIKPGSNRVASCLFRTGLHVIRAGFAYMVILAVMSYNGGVFIAAVLGHAAGFVVFGSGLLMKASDKP</sequence>
<evidence type="ECO:0000256" key="6">
    <source>
        <dbReference type="RuleBase" id="RU367022"/>
    </source>
</evidence>
<evidence type="ECO:0000256" key="7">
    <source>
        <dbReference type="SAM" id="MobiDB-lite"/>
    </source>
</evidence>
<keyword evidence="3 6" id="KW-0187">Copper transport</keyword>
<gene>
    <name evidence="8" type="ORF">ILEXP_LOCUS49737</name>
</gene>
<evidence type="ECO:0000256" key="1">
    <source>
        <dbReference type="ARBA" id="ARBA00006921"/>
    </source>
</evidence>
<evidence type="ECO:0000313" key="9">
    <source>
        <dbReference type="Proteomes" id="UP001642360"/>
    </source>
</evidence>
<comment type="caution">
    <text evidence="8">The sequence shown here is derived from an EMBL/GenBank/DDBJ whole genome shotgun (WGS) entry which is preliminary data.</text>
</comment>
<protein>
    <recommendedName>
        <fullName evidence="6">Copper transport protein</fullName>
    </recommendedName>
</protein>
<name>A0ABC8UFJ1_9AQUA</name>
<dbReference type="PANTHER" id="PTHR12483">
    <property type="entry name" value="SOLUTE CARRIER FAMILY 31 COPPER TRANSPORTERS"/>
    <property type="match status" value="1"/>
</dbReference>
<feature type="transmembrane region" description="Helical" evidence="6">
    <location>
        <begin position="67"/>
        <end position="90"/>
    </location>
</feature>
<dbReference type="PANTHER" id="PTHR12483:SF94">
    <property type="entry name" value="COPPER TRANSPORTER 4"/>
    <property type="match status" value="1"/>
</dbReference>
<proteinExistence type="inferred from homology"/>
<keyword evidence="5 6" id="KW-0472">Membrane</keyword>
<reference evidence="8 9" key="1">
    <citation type="submission" date="2024-02" db="EMBL/GenBank/DDBJ databases">
        <authorList>
            <person name="Vignale AGUSTIN F."/>
            <person name="Sosa J E."/>
            <person name="Modenutti C."/>
        </authorList>
    </citation>
    <scope>NUCLEOTIDE SEQUENCE [LARGE SCALE GENOMIC DNA]</scope>
</reference>
<comment type="subcellular location">
    <subcellularLocation>
        <location evidence="6">Membrane</location>
        <topology evidence="6">Multi-pass membrane protein</topology>
    </subcellularLocation>
</comment>
<dbReference type="InterPro" id="IPR007274">
    <property type="entry name" value="Cop_transporter"/>
</dbReference>
<dbReference type="GO" id="GO:0005375">
    <property type="term" value="F:copper ion transmembrane transporter activity"/>
    <property type="evidence" value="ECO:0007669"/>
    <property type="project" value="UniProtKB-UniRule"/>
</dbReference>
<dbReference type="EMBL" id="CAUOFW020007602">
    <property type="protein sequence ID" value="CAK9179783.1"/>
    <property type="molecule type" value="Genomic_DNA"/>
</dbReference>
<dbReference type="Pfam" id="PF04145">
    <property type="entry name" value="Ctr"/>
    <property type="match status" value="2"/>
</dbReference>
<evidence type="ECO:0000313" key="8">
    <source>
        <dbReference type="EMBL" id="CAK9179783.1"/>
    </source>
</evidence>
<feature type="compositionally biased region" description="Pro residues" evidence="7">
    <location>
        <begin position="17"/>
        <end position="26"/>
    </location>
</feature>
<keyword evidence="6" id="KW-0186">Copper</keyword>
<dbReference type="AlphaFoldDB" id="A0ABC8UFJ1"/>
<evidence type="ECO:0000256" key="2">
    <source>
        <dbReference type="ARBA" id="ARBA00022692"/>
    </source>
</evidence>
<evidence type="ECO:0000256" key="4">
    <source>
        <dbReference type="ARBA" id="ARBA00022989"/>
    </source>
</evidence>
<keyword evidence="4 6" id="KW-1133">Transmembrane helix</keyword>